<dbReference type="Proteomes" id="UP000507470">
    <property type="component" value="Unassembled WGS sequence"/>
</dbReference>
<evidence type="ECO:0000313" key="2">
    <source>
        <dbReference type="Proteomes" id="UP000507470"/>
    </source>
</evidence>
<sequence>MATCYELEVDSEAFTCLWLTQKSFNEQLAKKFKKITSINEIGSIFHKPHISVLTFSHVDNFDFIVGCHNQCKIVSSKKSIQMFEDYTKPKVVVVLLSPTRKQGICCLSEKDFKLLYIVDDITKHPSNVVYLVKTLEDNAKYNMEDLETLSHEINLKTSGKIKKNEIFKKIFLSQDDQLQVRIGACLLDSLTRILKRVHEELNLFNDSIKYKMTDLVQKKNANINCLEKLISNSDFEICKLASQRSNRVHVRDLSKLLRKEIESKYLLMGRKRSKGHTIYQLDKNIKARLDIVLQKRKLFSRKVYHKLYGRTTKAAYTTLTRSMTKKRSLAEVSSTSQELETKMGRTHYCLTICSNVFGRNYYKEIAKDVYTELLDFFNRCTKDLEDFSQIISDERSRRVNSLNIHEWKTIATRNVLTKGFGCVGNNIRIYMKNDDANEKKSVSDYVKKYLNDPPGKYQLQIQYKERKITLFSKLEQGSKINRKKIATRTQKPRQYGSLGMFLEDKNGTYFFTTCAHVIGKEEHAYSPDDNSKLGQNVFIYQSESNENDQQNPYIDFSVVQVSPEKTLTCTFGLKTTGGYFISGRIFKGDLSEILERNVYKWGATTPYLRKGKCVGFEDERSLLCLTVDTKNFADEGDSGAIVCVGEDVDMGLAAFVIVGGSVDDSESASASTYGNSYLVYKVSDALDKVSEMKPCLIPGKRTIPIFSSVSDSVHP</sequence>
<gene>
    <name evidence="1" type="ORF">MCOR_43252</name>
</gene>
<reference evidence="1 2" key="1">
    <citation type="submission" date="2020-06" db="EMBL/GenBank/DDBJ databases">
        <authorList>
            <person name="Li R."/>
            <person name="Bekaert M."/>
        </authorList>
    </citation>
    <scope>NUCLEOTIDE SEQUENCE [LARGE SCALE GENOMIC DNA]</scope>
    <source>
        <strain evidence="2">wild</strain>
    </source>
</reference>
<evidence type="ECO:0000313" key="1">
    <source>
        <dbReference type="EMBL" id="CAC5410045.1"/>
    </source>
</evidence>
<keyword evidence="2" id="KW-1185">Reference proteome</keyword>
<name>A0A6J8DQ04_MYTCO</name>
<dbReference type="OrthoDB" id="6131909at2759"/>
<dbReference type="EMBL" id="CACVKT020007679">
    <property type="protein sequence ID" value="CAC5410045.1"/>
    <property type="molecule type" value="Genomic_DNA"/>
</dbReference>
<dbReference type="AlphaFoldDB" id="A0A6J8DQ04"/>
<proteinExistence type="predicted"/>
<accession>A0A6J8DQ04</accession>
<protein>
    <submittedName>
        <fullName evidence="1">Uncharacterized protein</fullName>
    </submittedName>
</protein>
<organism evidence="1 2">
    <name type="scientific">Mytilus coruscus</name>
    <name type="common">Sea mussel</name>
    <dbReference type="NCBI Taxonomy" id="42192"/>
    <lineage>
        <taxon>Eukaryota</taxon>
        <taxon>Metazoa</taxon>
        <taxon>Spiralia</taxon>
        <taxon>Lophotrochozoa</taxon>
        <taxon>Mollusca</taxon>
        <taxon>Bivalvia</taxon>
        <taxon>Autobranchia</taxon>
        <taxon>Pteriomorphia</taxon>
        <taxon>Mytilida</taxon>
        <taxon>Mytiloidea</taxon>
        <taxon>Mytilidae</taxon>
        <taxon>Mytilinae</taxon>
        <taxon>Mytilus</taxon>
    </lineage>
</organism>